<evidence type="ECO:0000256" key="3">
    <source>
        <dbReference type="ARBA" id="ARBA00023015"/>
    </source>
</evidence>
<sequence length="444" mass="47987">MARSRFKQVVDGLVSDIQSGNLRPGTRLPTHRELARRHDLALATASRVYAELARMGLVIGEIGRGTYVRQAFGARGMACDMLAGLGSGIDLNANMPTAFGQDTQLRRALRHLSQQGDLEALLLYQPPLGRPQERQLVADYLVQRGVPTDAGRVALVQGAQHGLTVALLGALCPGDAIAVDALTYPGFRQIAAMLRMEMIPVPVGPEGTDLQALRTLCSQRRVKAVYCMPTMHNPLGFVLTLQQRQELAAIARQHGLLVLEDAAYAYLAAPAVVPVAALAPERTVYIGGLSKNLATGLRFGYISAPPAMMGAIERAIRATTVNSPALVTALVRRWLMDGTVDRMERHRRADARHRQALARRLLEGVALVGHPGSYLLWLPLEGRDRAEAICQDLHEQGIVLSTAAPFAVGTHVPNALRIALGTVDPSTLERALAQVRLRLDQLAG</sequence>
<dbReference type="Gene3D" id="3.40.640.10">
    <property type="entry name" value="Type I PLP-dependent aspartate aminotransferase-like (Major domain)"/>
    <property type="match status" value="1"/>
</dbReference>
<evidence type="ECO:0000256" key="5">
    <source>
        <dbReference type="ARBA" id="ARBA00023163"/>
    </source>
</evidence>
<dbReference type="InterPro" id="IPR015424">
    <property type="entry name" value="PyrdxlP-dep_Trfase"/>
</dbReference>
<evidence type="ECO:0000259" key="6">
    <source>
        <dbReference type="PROSITE" id="PS50949"/>
    </source>
</evidence>
<evidence type="ECO:0000313" key="7">
    <source>
        <dbReference type="EMBL" id="MDT3468499.1"/>
    </source>
</evidence>
<dbReference type="InterPro" id="IPR004839">
    <property type="entry name" value="Aminotransferase_I/II_large"/>
</dbReference>
<dbReference type="PANTHER" id="PTHR46577:SF1">
    <property type="entry name" value="HTH-TYPE TRANSCRIPTIONAL REGULATORY PROTEIN GABR"/>
    <property type="match status" value="1"/>
</dbReference>
<comment type="similarity">
    <text evidence="1">In the C-terminal section; belongs to the class-I pyridoxal-phosphate-dependent aminotransferase family.</text>
</comment>
<dbReference type="InterPro" id="IPR036390">
    <property type="entry name" value="WH_DNA-bd_sf"/>
</dbReference>
<dbReference type="CDD" id="cd07377">
    <property type="entry name" value="WHTH_GntR"/>
    <property type="match status" value="1"/>
</dbReference>
<accession>A0AAJ2JBX7</accession>
<organism evidence="7 8">
    <name type="scientific">Stenotrophomonas maltophilia</name>
    <name type="common">Pseudomonas maltophilia</name>
    <name type="synonym">Xanthomonas maltophilia</name>
    <dbReference type="NCBI Taxonomy" id="40324"/>
    <lineage>
        <taxon>Bacteria</taxon>
        <taxon>Pseudomonadati</taxon>
        <taxon>Pseudomonadota</taxon>
        <taxon>Gammaproteobacteria</taxon>
        <taxon>Lysobacterales</taxon>
        <taxon>Lysobacteraceae</taxon>
        <taxon>Stenotrophomonas</taxon>
        <taxon>Stenotrophomonas maltophilia group</taxon>
    </lineage>
</organism>
<dbReference type="CDD" id="cd00609">
    <property type="entry name" value="AAT_like"/>
    <property type="match status" value="1"/>
</dbReference>
<protein>
    <submittedName>
        <fullName evidence="7">PLP-dependent aminotransferase family protein</fullName>
    </submittedName>
</protein>
<keyword evidence="3" id="KW-0805">Transcription regulation</keyword>
<dbReference type="AlphaFoldDB" id="A0AAJ2JBX7"/>
<dbReference type="RefSeq" id="WP_006471884.1">
    <property type="nucleotide sequence ID" value="NZ_JAVSKO010000004.1"/>
</dbReference>
<evidence type="ECO:0000313" key="8">
    <source>
        <dbReference type="Proteomes" id="UP001251948"/>
    </source>
</evidence>
<dbReference type="PANTHER" id="PTHR46577">
    <property type="entry name" value="HTH-TYPE TRANSCRIPTIONAL REGULATORY PROTEIN GABR"/>
    <property type="match status" value="1"/>
</dbReference>
<dbReference type="SMART" id="SM00345">
    <property type="entry name" value="HTH_GNTR"/>
    <property type="match status" value="1"/>
</dbReference>
<proteinExistence type="inferred from homology"/>
<dbReference type="InterPro" id="IPR051446">
    <property type="entry name" value="HTH_trans_reg/aminotransferase"/>
</dbReference>
<dbReference type="GO" id="GO:0003677">
    <property type="term" value="F:DNA binding"/>
    <property type="evidence" value="ECO:0007669"/>
    <property type="project" value="UniProtKB-KW"/>
</dbReference>
<keyword evidence="2" id="KW-0663">Pyridoxal phosphate</keyword>
<dbReference type="GO" id="GO:0003700">
    <property type="term" value="F:DNA-binding transcription factor activity"/>
    <property type="evidence" value="ECO:0007669"/>
    <property type="project" value="InterPro"/>
</dbReference>
<dbReference type="Pfam" id="PF00155">
    <property type="entry name" value="Aminotran_1_2"/>
    <property type="match status" value="1"/>
</dbReference>
<feature type="domain" description="HTH gntR-type" evidence="6">
    <location>
        <begin position="3"/>
        <end position="71"/>
    </location>
</feature>
<comment type="caution">
    <text evidence="7">The sequence shown here is derived from an EMBL/GenBank/DDBJ whole genome shotgun (WGS) entry which is preliminary data.</text>
</comment>
<reference evidence="7" key="1">
    <citation type="submission" date="2023-07" db="EMBL/GenBank/DDBJ databases">
        <title>Comparative genomics of clinical Stenotrophomonas maltophilia isolates reveals regions of diversity which correlate with colonization and persistence in vivo.</title>
        <authorList>
            <person name="Mcdaniel M.S."/>
            <person name="Swords W.E."/>
            <person name="Sumpter N.A."/>
            <person name="Lindgren N.R."/>
            <person name="Billiot C.E."/>
        </authorList>
    </citation>
    <scope>NUCLEOTIDE SEQUENCE</scope>
    <source>
        <strain evidence="7">Ism4</strain>
    </source>
</reference>
<dbReference type="Proteomes" id="UP001251948">
    <property type="component" value="Unassembled WGS sequence"/>
</dbReference>
<dbReference type="Gene3D" id="3.90.1150.10">
    <property type="entry name" value="Aspartate Aminotransferase, domain 1"/>
    <property type="match status" value="1"/>
</dbReference>
<dbReference type="Gene3D" id="1.10.10.10">
    <property type="entry name" value="Winged helix-like DNA-binding domain superfamily/Winged helix DNA-binding domain"/>
    <property type="match status" value="1"/>
</dbReference>
<dbReference type="EMBL" id="JAVSKO010000004">
    <property type="protein sequence ID" value="MDT3468499.1"/>
    <property type="molecule type" value="Genomic_DNA"/>
</dbReference>
<dbReference type="InterPro" id="IPR015421">
    <property type="entry name" value="PyrdxlP-dep_Trfase_major"/>
</dbReference>
<keyword evidence="4" id="KW-0238">DNA-binding</keyword>
<dbReference type="SUPFAM" id="SSF53383">
    <property type="entry name" value="PLP-dependent transferases"/>
    <property type="match status" value="1"/>
</dbReference>
<name>A0AAJ2JBX7_STEMA</name>
<gene>
    <name evidence="7" type="ORF">ROV92_10920</name>
</gene>
<keyword evidence="5" id="KW-0804">Transcription</keyword>
<dbReference type="InterPro" id="IPR015422">
    <property type="entry name" value="PyrdxlP-dep_Trfase_small"/>
</dbReference>
<dbReference type="InterPro" id="IPR036388">
    <property type="entry name" value="WH-like_DNA-bd_sf"/>
</dbReference>
<evidence type="ECO:0000256" key="4">
    <source>
        <dbReference type="ARBA" id="ARBA00023125"/>
    </source>
</evidence>
<dbReference type="InterPro" id="IPR000524">
    <property type="entry name" value="Tscrpt_reg_HTH_GntR"/>
</dbReference>
<keyword evidence="7" id="KW-0032">Aminotransferase</keyword>
<dbReference type="PROSITE" id="PS50949">
    <property type="entry name" value="HTH_GNTR"/>
    <property type="match status" value="1"/>
</dbReference>
<dbReference type="SUPFAM" id="SSF46785">
    <property type="entry name" value="Winged helix' DNA-binding domain"/>
    <property type="match status" value="1"/>
</dbReference>
<evidence type="ECO:0000256" key="2">
    <source>
        <dbReference type="ARBA" id="ARBA00022898"/>
    </source>
</evidence>
<dbReference type="GO" id="GO:0008483">
    <property type="term" value="F:transaminase activity"/>
    <property type="evidence" value="ECO:0007669"/>
    <property type="project" value="UniProtKB-KW"/>
</dbReference>
<evidence type="ECO:0000256" key="1">
    <source>
        <dbReference type="ARBA" id="ARBA00005384"/>
    </source>
</evidence>
<dbReference type="Pfam" id="PF00392">
    <property type="entry name" value="GntR"/>
    <property type="match status" value="1"/>
</dbReference>
<dbReference type="GO" id="GO:0030170">
    <property type="term" value="F:pyridoxal phosphate binding"/>
    <property type="evidence" value="ECO:0007669"/>
    <property type="project" value="InterPro"/>
</dbReference>
<keyword evidence="7" id="KW-0808">Transferase</keyword>